<evidence type="ECO:0000256" key="2">
    <source>
        <dbReference type="SAM" id="SignalP"/>
    </source>
</evidence>
<keyword evidence="1" id="KW-0812">Transmembrane</keyword>
<dbReference type="EMBL" id="CADEPM010000004">
    <property type="protein sequence ID" value="CAB3405023.1"/>
    <property type="molecule type" value="Genomic_DNA"/>
</dbReference>
<feature type="signal peptide" evidence="2">
    <location>
        <begin position="1"/>
        <end position="16"/>
    </location>
</feature>
<proteinExistence type="predicted"/>
<feature type="transmembrane region" description="Helical" evidence="1">
    <location>
        <begin position="267"/>
        <end position="289"/>
    </location>
</feature>
<dbReference type="SUPFAM" id="SSF49354">
    <property type="entry name" value="PapD-like"/>
    <property type="match status" value="1"/>
</dbReference>
<keyword evidence="4" id="KW-1185">Reference proteome</keyword>
<keyword evidence="1" id="KW-0472">Membrane</keyword>
<gene>
    <name evidence="3" type="ORF">CBOVIS_LOCUS7274</name>
</gene>
<dbReference type="OrthoDB" id="5839337at2759"/>
<comment type="caution">
    <text evidence="3">The sequence shown here is derived from an EMBL/GenBank/DDBJ whole genome shotgun (WGS) entry which is preliminary data.</text>
</comment>
<dbReference type="Proteomes" id="UP000494206">
    <property type="component" value="Unassembled WGS sequence"/>
</dbReference>
<evidence type="ECO:0000256" key="1">
    <source>
        <dbReference type="SAM" id="Phobius"/>
    </source>
</evidence>
<feature type="chain" id="PRO_5035811342" description="MSP domain-containing protein" evidence="2">
    <location>
        <begin position="17"/>
        <end position="455"/>
    </location>
</feature>
<keyword evidence="1" id="KW-1133">Transmembrane helix</keyword>
<name>A0A8S1F3A0_9PELO</name>
<evidence type="ECO:0000313" key="3">
    <source>
        <dbReference type="EMBL" id="CAB3405023.1"/>
    </source>
</evidence>
<protein>
    <recommendedName>
        <fullName evidence="5">MSP domain-containing protein</fullName>
    </recommendedName>
</protein>
<feature type="transmembrane region" description="Helical" evidence="1">
    <location>
        <begin position="189"/>
        <end position="209"/>
    </location>
</feature>
<feature type="transmembrane region" description="Helical" evidence="1">
    <location>
        <begin position="107"/>
        <end position="130"/>
    </location>
</feature>
<feature type="transmembrane region" description="Helical" evidence="1">
    <location>
        <begin position="229"/>
        <end position="247"/>
    </location>
</feature>
<evidence type="ECO:0008006" key="5">
    <source>
        <dbReference type="Google" id="ProtNLM"/>
    </source>
</evidence>
<feature type="transmembrane region" description="Helical" evidence="1">
    <location>
        <begin position="151"/>
        <end position="169"/>
    </location>
</feature>
<organism evidence="3 4">
    <name type="scientific">Caenorhabditis bovis</name>
    <dbReference type="NCBI Taxonomy" id="2654633"/>
    <lineage>
        <taxon>Eukaryota</taxon>
        <taxon>Metazoa</taxon>
        <taxon>Ecdysozoa</taxon>
        <taxon>Nematoda</taxon>
        <taxon>Chromadorea</taxon>
        <taxon>Rhabditida</taxon>
        <taxon>Rhabditina</taxon>
        <taxon>Rhabditomorpha</taxon>
        <taxon>Rhabditoidea</taxon>
        <taxon>Rhabditidae</taxon>
        <taxon>Peloderinae</taxon>
        <taxon>Caenorhabditis</taxon>
    </lineage>
</organism>
<accession>A0A8S1F3A0</accession>
<reference evidence="3 4" key="1">
    <citation type="submission" date="2020-04" db="EMBL/GenBank/DDBJ databases">
        <authorList>
            <person name="Laetsch R D."/>
            <person name="Stevens L."/>
            <person name="Kumar S."/>
            <person name="Blaxter L. M."/>
        </authorList>
    </citation>
    <scope>NUCLEOTIDE SEQUENCE [LARGE SCALE GENOMIC DNA]</scope>
</reference>
<dbReference type="AlphaFoldDB" id="A0A8S1F3A0"/>
<keyword evidence="2" id="KW-0732">Signal</keyword>
<sequence>MQRIVFLFNIVPLINSHLCHNAPGAERSCNSSICFAHFYTLLEGTVERFDCVDDAMLSFEACAKLLNATSTCLKGANQIHCCCDSPKCNADFQTTTISLSYTECVNLMVASLLVASIVVILKFIGSQAIVEHGMVLLDGNKASRIRNLNTACIAVLMSAALFCWCPATMRCVEHALGRFQTPWKFVVQIMSTSLTSAIFVTVSPFLLYYEISMSRKFKIAYGLNRKSSISIDILLALFVVLAIYEPFNESLEIWDRDEKTLAYCRYGYFKWTILASVSMYTTYVILLMWRVAEVSAVAAPADDPTRSLSVVEHPPTLMSMSTATRSLAENTDDTQLETLTVSPRPFHVARGASAILNVTNNSNLEWVAMRALLSTTGFYALHPTKFLIPPGKQVSIEVRQITPIEFPANNHSILIEWFSVGWTCPNVDINRLWSRPYLVAQNRWKFFVLPIYLEV</sequence>
<evidence type="ECO:0000313" key="4">
    <source>
        <dbReference type="Proteomes" id="UP000494206"/>
    </source>
</evidence>
<dbReference type="InterPro" id="IPR008962">
    <property type="entry name" value="PapD-like_sf"/>
</dbReference>